<dbReference type="EMBL" id="JABEOV010000012">
    <property type="protein sequence ID" value="NNG53478.1"/>
    <property type="molecule type" value="Genomic_DNA"/>
</dbReference>
<accession>A0A7Y7QT29</accession>
<dbReference type="Proteomes" id="UP000531581">
    <property type="component" value="Unassembled WGS sequence"/>
</dbReference>
<evidence type="ECO:0000313" key="1">
    <source>
        <dbReference type="EMBL" id="NNG53478.1"/>
    </source>
</evidence>
<evidence type="ECO:0000313" key="3">
    <source>
        <dbReference type="Proteomes" id="UP000531581"/>
    </source>
</evidence>
<evidence type="ECO:0000313" key="4">
    <source>
        <dbReference type="Proteomes" id="UP000557656"/>
    </source>
</evidence>
<evidence type="ECO:0000313" key="2">
    <source>
        <dbReference type="EMBL" id="NVP30147.1"/>
    </source>
</evidence>
<dbReference type="Proteomes" id="UP000557656">
    <property type="component" value="Unassembled WGS sequence"/>
</dbReference>
<dbReference type="RefSeq" id="WP_061780552.1">
    <property type="nucleotide sequence ID" value="NZ_DASCOA010000522.1"/>
</dbReference>
<dbReference type="AlphaFoldDB" id="A0A7Y7QT29"/>
<keyword evidence="4" id="KW-1185">Reference proteome</keyword>
<dbReference type="GeneID" id="78486915"/>
<name>A0A7Y7QT29_9SPHN</name>
<proteinExistence type="predicted"/>
<comment type="caution">
    <text evidence="2">The sequence shown here is derived from an EMBL/GenBank/DDBJ whole genome shotgun (WGS) entry which is preliminary data.</text>
</comment>
<sequence length="115" mass="12145">MFLALLATLNTSPPCALPFPIAADQAAALAIAKVVIAGAPKMPPKKDIVGYELVARYLPDSLSWEITQKPISALKGLRFLDGEGLSMEIAACDGTVSDIRLNRASLAKVPEAKAR</sequence>
<dbReference type="EMBL" id="JABYQV010000002">
    <property type="protein sequence ID" value="NVP30147.1"/>
    <property type="molecule type" value="Genomic_DNA"/>
</dbReference>
<gene>
    <name evidence="1" type="ORF">HKX05_08945</name>
    <name evidence="2" type="ORF">HLV41_03740</name>
</gene>
<reference evidence="3 4" key="1">
    <citation type="submission" date="2020-05" db="EMBL/GenBank/DDBJ databases">
        <title>Draft Genome Sequences of Sphingomonas sp. Isolated from the International Space Station.</title>
        <authorList>
            <person name="Bijlani S."/>
            <person name="Singh N.K."/>
            <person name="Mason C.E."/>
            <person name="Wang C.C."/>
            <person name="Venkateswaran K."/>
        </authorList>
    </citation>
    <scope>NUCLEOTIDE SEQUENCE [LARGE SCALE GENOMIC DNA]</scope>
    <source>
        <strain evidence="1 4">IIF7SW-B5</strain>
        <strain evidence="2">ISS-IIF7SWP</strain>
    </source>
</reference>
<protein>
    <submittedName>
        <fullName evidence="2">Uncharacterized protein</fullName>
    </submittedName>
</protein>
<organism evidence="2 3">
    <name type="scientific">Sphingomonas sanguinis</name>
    <dbReference type="NCBI Taxonomy" id="33051"/>
    <lineage>
        <taxon>Bacteria</taxon>
        <taxon>Pseudomonadati</taxon>
        <taxon>Pseudomonadota</taxon>
        <taxon>Alphaproteobacteria</taxon>
        <taxon>Sphingomonadales</taxon>
        <taxon>Sphingomonadaceae</taxon>
        <taxon>Sphingomonas</taxon>
    </lineage>
</organism>